<evidence type="ECO:0000313" key="4">
    <source>
        <dbReference type="EMBL" id="SIR66597.1"/>
    </source>
</evidence>
<dbReference type="InterPro" id="IPR050625">
    <property type="entry name" value="ParA/MinD_ATPase"/>
</dbReference>
<reference evidence="4 5" key="2">
    <citation type="submission" date="2017-01" db="EMBL/GenBank/DDBJ databases">
        <authorList>
            <person name="Mah S.A."/>
            <person name="Swanson W.J."/>
            <person name="Moy G.W."/>
            <person name="Vacquier V.D."/>
        </authorList>
    </citation>
    <scope>NUCLEOTIDE SEQUENCE [LARGE SCALE GENOMIC DNA]</scope>
    <source>
        <strain evidence="4 5">CGMCC 1.8909</strain>
    </source>
</reference>
<dbReference type="EMBL" id="CP019327">
    <property type="protein sequence ID" value="APX97043.1"/>
    <property type="molecule type" value="Genomic_DNA"/>
</dbReference>
<feature type="compositionally biased region" description="Acidic residues" evidence="1">
    <location>
        <begin position="250"/>
        <end position="304"/>
    </location>
</feature>
<dbReference type="NCBIfam" id="TIGR01969">
    <property type="entry name" value="minD_arch"/>
    <property type="match status" value="1"/>
</dbReference>
<dbReference type="AlphaFoldDB" id="A0A1N7CSY8"/>
<keyword evidence="5" id="KW-1185">Reference proteome</keyword>
<reference evidence="3 6" key="1">
    <citation type="submission" date="2017-01" db="EMBL/GenBank/DDBJ databases">
        <title>Complete genome sequence of Haloterrigena daqingensis type strain (JX313T).</title>
        <authorList>
            <person name="Shuang W."/>
        </authorList>
    </citation>
    <scope>NUCLEOTIDE SEQUENCE [LARGE SCALE GENOMIC DNA]</scope>
    <source>
        <strain evidence="3 6">JX313</strain>
    </source>
</reference>
<evidence type="ECO:0000259" key="2">
    <source>
        <dbReference type="Pfam" id="PF01656"/>
    </source>
</evidence>
<sequence length="334" mass="34363">MSQETVYAIASGKGGVGKTTTTVNLGTALAQAGERVAIVDTDLGMANLAGFVSLSADSTTLHDVLADDAPLEDATYEITDDIVAVPSGTGLSEYADISPEGLRDVVSELREEFDYVFLDVGAGISHETVLPLGLADTVILLSTPEPAAVHDAKKTLELTERSGGDVAGLVLTRTRPDSDVSHDEIAARLETPLLATVPEDPSARESVYAGTPLVVYSSEGPAATAYRRLAAQLVGIKVPEPATQTANEGDTTDSEDGTDEADDTDEADAPADSSEADADASDDSSGVDDDADDDSSDGDEDEPTTAEPATGESGNREAAHDDVSSAITEAESDS</sequence>
<dbReference type="GO" id="GO:0005829">
    <property type="term" value="C:cytosol"/>
    <property type="evidence" value="ECO:0007669"/>
    <property type="project" value="TreeGrafter"/>
</dbReference>
<dbReference type="SUPFAM" id="SSF52540">
    <property type="entry name" value="P-loop containing nucleoside triphosphate hydrolases"/>
    <property type="match status" value="1"/>
</dbReference>
<dbReference type="Proteomes" id="UP000187321">
    <property type="component" value="Chromosome"/>
</dbReference>
<evidence type="ECO:0000313" key="3">
    <source>
        <dbReference type="EMBL" id="APX97043.1"/>
    </source>
</evidence>
<dbReference type="Proteomes" id="UP000185687">
    <property type="component" value="Unassembled WGS sequence"/>
</dbReference>
<dbReference type="GeneID" id="30956407"/>
<dbReference type="GO" id="GO:0009898">
    <property type="term" value="C:cytoplasmic side of plasma membrane"/>
    <property type="evidence" value="ECO:0007669"/>
    <property type="project" value="TreeGrafter"/>
</dbReference>
<dbReference type="Gene3D" id="3.40.50.300">
    <property type="entry name" value="P-loop containing nucleotide triphosphate hydrolases"/>
    <property type="match status" value="1"/>
</dbReference>
<dbReference type="InterPro" id="IPR027417">
    <property type="entry name" value="P-loop_NTPase"/>
</dbReference>
<dbReference type="STRING" id="588898.BB347_10650"/>
<feature type="compositionally biased region" description="Basic and acidic residues" evidence="1">
    <location>
        <begin position="314"/>
        <end position="323"/>
    </location>
</feature>
<organism evidence="4 5">
    <name type="scientific">Natronorubrum daqingense</name>
    <dbReference type="NCBI Taxonomy" id="588898"/>
    <lineage>
        <taxon>Archaea</taxon>
        <taxon>Methanobacteriati</taxon>
        <taxon>Methanobacteriota</taxon>
        <taxon>Stenosarchaea group</taxon>
        <taxon>Halobacteria</taxon>
        <taxon>Halobacteriales</taxon>
        <taxon>Natrialbaceae</taxon>
        <taxon>Natronorubrum</taxon>
    </lineage>
</organism>
<evidence type="ECO:0000313" key="5">
    <source>
        <dbReference type="Proteomes" id="UP000185687"/>
    </source>
</evidence>
<accession>A0A1N7CSY8</accession>
<dbReference type="InterPro" id="IPR002586">
    <property type="entry name" value="CobQ/CobB/MinD/ParA_Nub-bd_dom"/>
</dbReference>
<dbReference type="GO" id="GO:0016887">
    <property type="term" value="F:ATP hydrolysis activity"/>
    <property type="evidence" value="ECO:0007669"/>
    <property type="project" value="TreeGrafter"/>
</dbReference>
<evidence type="ECO:0000256" key="1">
    <source>
        <dbReference type="SAM" id="MobiDB-lite"/>
    </source>
</evidence>
<feature type="domain" description="CobQ/CobB/MinD/ParA nucleotide binding" evidence="2">
    <location>
        <begin position="8"/>
        <end position="211"/>
    </location>
</feature>
<dbReference type="GO" id="GO:0005524">
    <property type="term" value="F:ATP binding"/>
    <property type="evidence" value="ECO:0007669"/>
    <property type="project" value="TreeGrafter"/>
</dbReference>
<dbReference type="EMBL" id="FTNP01000002">
    <property type="protein sequence ID" value="SIR66597.1"/>
    <property type="molecule type" value="Genomic_DNA"/>
</dbReference>
<gene>
    <name evidence="3" type="ORF">BB347_10650</name>
    <name evidence="4" type="ORF">SAMN05421809_1863</name>
</gene>
<dbReference type="GO" id="GO:0051782">
    <property type="term" value="P:negative regulation of cell division"/>
    <property type="evidence" value="ECO:0007669"/>
    <property type="project" value="TreeGrafter"/>
</dbReference>
<dbReference type="PANTHER" id="PTHR43384">
    <property type="entry name" value="SEPTUM SITE-DETERMINING PROTEIN MIND HOMOLOG, CHLOROPLASTIC-RELATED"/>
    <property type="match status" value="1"/>
</dbReference>
<dbReference type="KEGG" id="hda:BB347_10650"/>
<dbReference type="Pfam" id="PF01656">
    <property type="entry name" value="CbiA"/>
    <property type="match status" value="1"/>
</dbReference>
<name>A0A1N7CSY8_9EURY</name>
<dbReference type="InterPro" id="IPR010224">
    <property type="entry name" value="MinD_archaea"/>
</dbReference>
<dbReference type="PANTHER" id="PTHR43384:SF10">
    <property type="entry name" value="ATPASE INVOLVED IN CHROMOSOME PARTITIONING, PARA_MIND FAMILY"/>
    <property type="match status" value="1"/>
</dbReference>
<dbReference type="RefSeq" id="WP_076581288.1">
    <property type="nucleotide sequence ID" value="NZ_CP019327.1"/>
</dbReference>
<proteinExistence type="predicted"/>
<evidence type="ECO:0000313" key="6">
    <source>
        <dbReference type="Proteomes" id="UP000187321"/>
    </source>
</evidence>
<protein>
    <submittedName>
        <fullName evidence="4">Septum site-determining protein MinD</fullName>
    </submittedName>
</protein>
<dbReference type="OrthoDB" id="31168at2157"/>
<feature type="region of interest" description="Disordered" evidence="1">
    <location>
        <begin position="239"/>
        <end position="334"/>
    </location>
</feature>